<dbReference type="Pfam" id="PF01872">
    <property type="entry name" value="RibD_C"/>
    <property type="match status" value="1"/>
</dbReference>
<dbReference type="PANTHER" id="PTHR38011:SF12">
    <property type="entry name" value="BIFUNCTIONAL DEAMINASE-REDUCTASE DOMAIN PROTEIN"/>
    <property type="match status" value="1"/>
</dbReference>
<organism evidence="2 3">
    <name type="scientific">Nocardioides bizhenqiangii</name>
    <dbReference type="NCBI Taxonomy" id="3095076"/>
    <lineage>
        <taxon>Bacteria</taxon>
        <taxon>Bacillati</taxon>
        <taxon>Actinomycetota</taxon>
        <taxon>Actinomycetes</taxon>
        <taxon>Propionibacteriales</taxon>
        <taxon>Nocardioidaceae</taxon>
        <taxon>Nocardioides</taxon>
    </lineage>
</organism>
<dbReference type="EMBL" id="CP141059">
    <property type="protein sequence ID" value="WQQ26991.1"/>
    <property type="molecule type" value="Genomic_DNA"/>
</dbReference>
<evidence type="ECO:0000313" key="2">
    <source>
        <dbReference type="EMBL" id="WQQ26991.1"/>
    </source>
</evidence>
<sequence length="200" mass="21077">MTNIIGDITMSLDGFVTGPGADLEHGLGRDAEGLHAWALDSKDSVDRSMLERLTAASGAVVMGRKTFDTVDGPDGWSAERGYGADQDGRPAFFVVTSTQPSHVRLADSHDFTFVLDGLGPAVEQARAAAGDRDVYVMGGGRTVGGCLAAGLLDQLRIHLSPEVLGAGTPLFDAVGRHRLRQVGVETSPVATHLTYEVFRG</sequence>
<dbReference type="PANTHER" id="PTHR38011">
    <property type="entry name" value="DIHYDROFOLATE REDUCTASE FAMILY PROTEIN (AFU_ORTHOLOGUE AFUA_8G06820)"/>
    <property type="match status" value="1"/>
</dbReference>
<dbReference type="InterPro" id="IPR050765">
    <property type="entry name" value="Riboflavin_Biosynth_HTPR"/>
</dbReference>
<keyword evidence="3" id="KW-1185">Reference proteome</keyword>
<protein>
    <submittedName>
        <fullName evidence="2">Dihydrofolate reductase family protein</fullName>
    </submittedName>
</protein>
<evidence type="ECO:0000313" key="3">
    <source>
        <dbReference type="Proteomes" id="UP001327225"/>
    </source>
</evidence>
<dbReference type="SUPFAM" id="SSF53597">
    <property type="entry name" value="Dihydrofolate reductase-like"/>
    <property type="match status" value="1"/>
</dbReference>
<dbReference type="InterPro" id="IPR024072">
    <property type="entry name" value="DHFR-like_dom_sf"/>
</dbReference>
<dbReference type="Gene3D" id="3.40.430.10">
    <property type="entry name" value="Dihydrofolate Reductase, subunit A"/>
    <property type="match status" value="1"/>
</dbReference>
<dbReference type="InterPro" id="IPR002734">
    <property type="entry name" value="RibDG_C"/>
</dbReference>
<name>A0ABZ0ZSU4_9ACTN</name>
<evidence type="ECO:0000259" key="1">
    <source>
        <dbReference type="Pfam" id="PF01872"/>
    </source>
</evidence>
<dbReference type="RefSeq" id="WP_322937687.1">
    <property type="nucleotide sequence ID" value="NZ_CP141059.1"/>
</dbReference>
<proteinExistence type="predicted"/>
<gene>
    <name evidence="2" type="ORF">SHK19_01870</name>
</gene>
<dbReference type="Proteomes" id="UP001327225">
    <property type="component" value="Chromosome"/>
</dbReference>
<feature type="domain" description="Bacterial bifunctional deaminase-reductase C-terminal" evidence="1">
    <location>
        <begin position="4"/>
        <end position="189"/>
    </location>
</feature>
<reference evidence="3" key="1">
    <citation type="submission" date="2023-12" db="EMBL/GenBank/DDBJ databases">
        <title>Novel species in genus Nocardioides.</title>
        <authorList>
            <person name="Zhou H."/>
        </authorList>
    </citation>
    <scope>NUCLEOTIDE SEQUENCE [LARGE SCALE GENOMIC DNA]</scope>
    <source>
        <strain evidence="3">HM61</strain>
    </source>
</reference>
<accession>A0ABZ0ZSU4</accession>